<evidence type="ECO:0000313" key="2">
    <source>
        <dbReference type="EMBL" id="WOB44281.1"/>
    </source>
</evidence>
<keyword evidence="1" id="KW-0175">Coiled coil</keyword>
<protein>
    <submittedName>
        <fullName evidence="2">Uncharacterized protein</fullName>
    </submittedName>
</protein>
<gene>
    <name evidence="2" type="ORF">HNI00_14865</name>
</gene>
<reference evidence="2" key="1">
    <citation type="submission" date="2020-05" db="EMBL/GenBank/DDBJ databases">
        <authorList>
            <person name="Zhu T."/>
            <person name="Keshari N."/>
            <person name="Lu X."/>
        </authorList>
    </citation>
    <scope>NUCLEOTIDE SEQUENCE</scope>
    <source>
        <strain evidence="2">NK1-22</strain>
    </source>
</reference>
<evidence type="ECO:0000256" key="1">
    <source>
        <dbReference type="SAM" id="Coils"/>
    </source>
</evidence>
<dbReference type="RefSeq" id="WP_316787385.1">
    <property type="nucleotide sequence ID" value="NZ_CP053540.1"/>
</dbReference>
<dbReference type="EMBL" id="CP053540">
    <property type="protein sequence ID" value="WOB44281.1"/>
    <property type="molecule type" value="Genomic_DNA"/>
</dbReference>
<dbReference type="AlphaFoldDB" id="A0AA96Y554"/>
<dbReference type="KEGG" id="tog:HNI00_14865"/>
<name>A0AA96Y554_9CYAN</name>
<proteinExistence type="predicted"/>
<organism evidence="2">
    <name type="scientific">Thermoleptolyngbya oregonensis NK1-22</name>
    <dbReference type="NCBI Taxonomy" id="2547457"/>
    <lineage>
        <taxon>Bacteria</taxon>
        <taxon>Bacillati</taxon>
        <taxon>Cyanobacteriota</taxon>
        <taxon>Cyanophyceae</taxon>
        <taxon>Oculatellales</taxon>
        <taxon>Oculatellaceae</taxon>
        <taxon>Thermoleptolyngbya</taxon>
    </lineage>
</organism>
<feature type="coiled-coil region" evidence="1">
    <location>
        <begin position="129"/>
        <end position="156"/>
    </location>
</feature>
<sequence length="161" mass="17883">MVQYTLAQSPDVILTVPGKDSAKARDKAMDQLIELMESGSLPTDLSDGFGPHQFIEVKEPVLTNTEDEDAITQAVQVLSNLATLKLRVQASRDEAMKIRAQIDTLFTDEVVSEEEIASLKEGFKVLKTYAQANLRYREARAQAEQARTVLDRALKSEAEKT</sequence>
<accession>A0AA96Y554</accession>